<dbReference type="SMART" id="SM00387">
    <property type="entry name" value="HATPase_c"/>
    <property type="match status" value="1"/>
</dbReference>
<sequence length="472" mass="48800">MADGPAPSPAPWSLRRRLTGALIGACVAIGLLALWDTRGEALRTARDISDRVLAGSAMAIAEQITLDSGGTLSVAIPFSALDMLSSAAQDQVFYRVDGPTGFLTGYDGLPPVAPTVPPTGADTSFADDTWRGTAIRKATLRRELSGGGAILPVAITVAESTRAREELAAGILSRSALRIAILIGGATLVALAVVTLALRPLNELSRQMTDRRPDDLHPVASAAVAELQPVVQALNGFLSRLKEAVAALQSFSGNANHQIRTPITVARTQIGLARRATDAPARDAALQEADLALIRTEQVLAQLLRLARLQSSGAALSTAPFDLARRLRSLTADHIPAALTAGIDLGFDGPETLRVASDEVLLAELVGNLIDNAVRHGVSGAAVTVALGRTGGRPRITVASDGPPPDRARLARIEEALSAPGGPLMARATEHGLGLHLVREIAGALGITLQAGLDTGGLAISATLPDQTDSVA</sequence>
<dbReference type="SMART" id="SM00388">
    <property type="entry name" value="HisKA"/>
    <property type="match status" value="1"/>
</dbReference>
<dbReference type="Gene3D" id="1.10.287.130">
    <property type="match status" value="1"/>
</dbReference>
<organism evidence="13 14">
    <name type="scientific">Tabrizicola oligotrophica</name>
    <dbReference type="NCBI Taxonomy" id="2710650"/>
    <lineage>
        <taxon>Bacteria</taxon>
        <taxon>Pseudomonadati</taxon>
        <taxon>Pseudomonadota</taxon>
        <taxon>Alphaproteobacteria</taxon>
        <taxon>Rhodobacterales</taxon>
        <taxon>Paracoccaceae</taxon>
        <taxon>Tabrizicola</taxon>
    </lineage>
</organism>
<dbReference type="SUPFAM" id="SSF55874">
    <property type="entry name" value="ATPase domain of HSP90 chaperone/DNA topoisomerase II/histidine kinase"/>
    <property type="match status" value="1"/>
</dbReference>
<protein>
    <recommendedName>
        <fullName evidence="3">histidine kinase</fullName>
        <ecNumber evidence="3">2.7.13.3</ecNumber>
    </recommendedName>
</protein>
<dbReference type="RefSeq" id="WP_164626784.1">
    <property type="nucleotide sequence ID" value="NZ_JAAIVJ010000008.1"/>
</dbReference>
<feature type="transmembrane region" description="Helical" evidence="10">
    <location>
        <begin position="179"/>
        <end position="198"/>
    </location>
</feature>
<dbReference type="PROSITE" id="PS50109">
    <property type="entry name" value="HIS_KIN"/>
    <property type="match status" value="1"/>
</dbReference>
<evidence type="ECO:0000256" key="3">
    <source>
        <dbReference type="ARBA" id="ARBA00012438"/>
    </source>
</evidence>
<keyword evidence="5" id="KW-0808">Transferase</keyword>
<accession>A0A6M0QWV3</accession>
<gene>
    <name evidence="13" type="ORF">G4Z14_13990</name>
</gene>
<evidence type="ECO:0000256" key="9">
    <source>
        <dbReference type="ARBA" id="ARBA00023012"/>
    </source>
</evidence>
<dbReference type="GO" id="GO:0000155">
    <property type="term" value="F:phosphorelay sensor kinase activity"/>
    <property type="evidence" value="ECO:0007669"/>
    <property type="project" value="InterPro"/>
</dbReference>
<dbReference type="PANTHER" id="PTHR45436:SF1">
    <property type="entry name" value="SENSOR PROTEIN QSEC"/>
    <property type="match status" value="1"/>
</dbReference>
<evidence type="ECO:0000256" key="5">
    <source>
        <dbReference type="ARBA" id="ARBA00022679"/>
    </source>
</evidence>
<keyword evidence="7 13" id="KW-0418">Kinase</keyword>
<dbReference type="CDD" id="cd00082">
    <property type="entry name" value="HisKA"/>
    <property type="match status" value="1"/>
</dbReference>
<dbReference type="InterPro" id="IPR003660">
    <property type="entry name" value="HAMP_dom"/>
</dbReference>
<evidence type="ECO:0000259" key="12">
    <source>
        <dbReference type="PROSITE" id="PS50885"/>
    </source>
</evidence>
<evidence type="ECO:0000256" key="1">
    <source>
        <dbReference type="ARBA" id="ARBA00000085"/>
    </source>
</evidence>
<evidence type="ECO:0000313" key="14">
    <source>
        <dbReference type="Proteomes" id="UP000477782"/>
    </source>
</evidence>
<name>A0A6M0QWV3_9RHOB</name>
<dbReference type="GO" id="GO:0005886">
    <property type="term" value="C:plasma membrane"/>
    <property type="evidence" value="ECO:0007669"/>
    <property type="project" value="TreeGrafter"/>
</dbReference>
<dbReference type="Pfam" id="PF08521">
    <property type="entry name" value="2CSK_N"/>
    <property type="match status" value="1"/>
</dbReference>
<feature type="domain" description="HAMP" evidence="12">
    <location>
        <begin position="195"/>
        <end position="246"/>
    </location>
</feature>
<keyword evidence="6 10" id="KW-0812">Transmembrane</keyword>
<dbReference type="SUPFAM" id="SSF47384">
    <property type="entry name" value="Homodimeric domain of signal transducing histidine kinase"/>
    <property type="match status" value="1"/>
</dbReference>
<dbReference type="InterPro" id="IPR013727">
    <property type="entry name" value="2CSK_N"/>
</dbReference>
<comment type="catalytic activity">
    <reaction evidence="1">
        <text>ATP + protein L-histidine = ADP + protein N-phospho-L-histidine.</text>
        <dbReference type="EC" id="2.7.13.3"/>
    </reaction>
</comment>
<evidence type="ECO:0000256" key="4">
    <source>
        <dbReference type="ARBA" id="ARBA00022553"/>
    </source>
</evidence>
<dbReference type="PROSITE" id="PS50885">
    <property type="entry name" value="HAMP"/>
    <property type="match status" value="1"/>
</dbReference>
<dbReference type="InterPro" id="IPR036890">
    <property type="entry name" value="HATPase_C_sf"/>
</dbReference>
<evidence type="ECO:0000256" key="8">
    <source>
        <dbReference type="ARBA" id="ARBA00022989"/>
    </source>
</evidence>
<dbReference type="InterPro" id="IPR005467">
    <property type="entry name" value="His_kinase_dom"/>
</dbReference>
<proteinExistence type="predicted"/>
<dbReference type="EC" id="2.7.13.3" evidence="3"/>
<dbReference type="EMBL" id="JAAIVJ010000008">
    <property type="protein sequence ID" value="NEY91411.1"/>
    <property type="molecule type" value="Genomic_DNA"/>
</dbReference>
<dbReference type="Proteomes" id="UP000477782">
    <property type="component" value="Unassembled WGS sequence"/>
</dbReference>
<dbReference type="InterPro" id="IPR050428">
    <property type="entry name" value="TCS_sensor_his_kinase"/>
</dbReference>
<dbReference type="InterPro" id="IPR003661">
    <property type="entry name" value="HisK_dim/P_dom"/>
</dbReference>
<dbReference type="PANTHER" id="PTHR45436">
    <property type="entry name" value="SENSOR HISTIDINE KINASE YKOH"/>
    <property type="match status" value="1"/>
</dbReference>
<dbReference type="CDD" id="cd00075">
    <property type="entry name" value="HATPase"/>
    <property type="match status" value="1"/>
</dbReference>
<evidence type="ECO:0000256" key="7">
    <source>
        <dbReference type="ARBA" id="ARBA00022777"/>
    </source>
</evidence>
<keyword evidence="10" id="KW-0472">Membrane</keyword>
<feature type="transmembrane region" description="Helical" evidence="10">
    <location>
        <begin position="18"/>
        <end position="35"/>
    </location>
</feature>
<dbReference type="InterPro" id="IPR036097">
    <property type="entry name" value="HisK_dim/P_sf"/>
</dbReference>
<keyword evidence="14" id="KW-1185">Reference proteome</keyword>
<evidence type="ECO:0000313" key="13">
    <source>
        <dbReference type="EMBL" id="NEY91411.1"/>
    </source>
</evidence>
<keyword evidence="4" id="KW-0597">Phosphoprotein</keyword>
<dbReference type="AlphaFoldDB" id="A0A6M0QWV3"/>
<keyword evidence="8 10" id="KW-1133">Transmembrane helix</keyword>
<dbReference type="InterPro" id="IPR003594">
    <property type="entry name" value="HATPase_dom"/>
</dbReference>
<feature type="domain" description="Histidine kinase" evidence="11">
    <location>
        <begin position="254"/>
        <end position="468"/>
    </location>
</feature>
<reference evidence="13 14" key="1">
    <citation type="submission" date="2020-02" db="EMBL/GenBank/DDBJ databases">
        <authorList>
            <person name="Chen W.-M."/>
        </authorList>
    </citation>
    <scope>NUCLEOTIDE SEQUENCE [LARGE SCALE GENOMIC DNA]</scope>
    <source>
        <strain evidence="13 14">KMS-5</strain>
    </source>
</reference>
<evidence type="ECO:0000256" key="10">
    <source>
        <dbReference type="SAM" id="Phobius"/>
    </source>
</evidence>
<evidence type="ECO:0000256" key="2">
    <source>
        <dbReference type="ARBA" id="ARBA00004370"/>
    </source>
</evidence>
<evidence type="ECO:0000259" key="11">
    <source>
        <dbReference type="PROSITE" id="PS50109"/>
    </source>
</evidence>
<evidence type="ECO:0000256" key="6">
    <source>
        <dbReference type="ARBA" id="ARBA00022692"/>
    </source>
</evidence>
<dbReference type="Pfam" id="PF02518">
    <property type="entry name" value="HATPase_c"/>
    <property type="match status" value="1"/>
</dbReference>
<comment type="caution">
    <text evidence="13">The sequence shown here is derived from an EMBL/GenBank/DDBJ whole genome shotgun (WGS) entry which is preliminary data.</text>
</comment>
<keyword evidence="9" id="KW-0902">Two-component regulatory system</keyword>
<comment type="subcellular location">
    <subcellularLocation>
        <location evidence="2">Membrane</location>
    </subcellularLocation>
</comment>
<dbReference type="Gene3D" id="3.30.565.10">
    <property type="entry name" value="Histidine kinase-like ATPase, C-terminal domain"/>
    <property type="match status" value="1"/>
</dbReference>